<dbReference type="Pfam" id="PF07730">
    <property type="entry name" value="HisKA_3"/>
    <property type="match status" value="1"/>
</dbReference>
<keyword evidence="3" id="KW-0902">Two-component regulatory system</keyword>
<dbReference type="GO" id="GO:0016020">
    <property type="term" value="C:membrane"/>
    <property type="evidence" value="ECO:0007669"/>
    <property type="project" value="InterPro"/>
</dbReference>
<evidence type="ECO:0000256" key="4">
    <source>
        <dbReference type="SAM" id="MobiDB-lite"/>
    </source>
</evidence>
<feature type="transmembrane region" description="Helical" evidence="5">
    <location>
        <begin position="332"/>
        <end position="355"/>
    </location>
</feature>
<feature type="region of interest" description="Disordered" evidence="4">
    <location>
        <begin position="105"/>
        <end position="177"/>
    </location>
</feature>
<dbReference type="InterPro" id="IPR036890">
    <property type="entry name" value="HATPase_C_sf"/>
</dbReference>
<keyword evidence="8" id="KW-1185">Reference proteome</keyword>
<evidence type="ECO:0000256" key="1">
    <source>
        <dbReference type="ARBA" id="ARBA00022679"/>
    </source>
</evidence>
<reference evidence="7 8" key="1">
    <citation type="submission" date="2019-10" db="EMBL/GenBank/DDBJ databases">
        <title>Georgenia wutianyii sp. nov. and Georgenia yuyongxinii sp. nov. isolated from plateau pika (Ochotona curzoniae) in the Qinghai-Tibet plateau of China.</title>
        <authorList>
            <person name="Tian Z."/>
        </authorList>
    </citation>
    <scope>NUCLEOTIDE SEQUENCE [LARGE SCALE GENOMIC DNA]</scope>
    <source>
        <strain evidence="7 8">DSM 21501</strain>
    </source>
</reference>
<sequence length="746" mass="77224">MRGFLSGRPAPRWRPLHRDPSAPRRRATEAAVPTTRATCPGHRDTDWRQLPAPVPQTVRHAGTTGGRYRAAAGQPGRGGVGRLGRVAAPVRRAHLGRARAGRPLPRGARVVRHRRRPDLAPPPQRPRVADARGRHDDAAEPGGGVPRPRGRAGRWRPGVPLGRPRRRAGPRRRRGLPHLRAPGAAARALPLRTAARPTLACPGHRRARRFGAHGGAVAPLRARRHVGVAVLARPGLLATGLARVGAHRGVRRGHVGGVDGVRGAPRAGTAPRAPAAGVAAHRGGGHPAHPVPRGLHRRDVAQAAGLYLLPAAVAVGILRYRLLGIEVVLRRGLVYAALTAAIVTLHAVVALVTGARLTGGALPGVVAAAVVAVGLTPLRVRLQRGVDRLLYGHRSDPVRAVADLGDRMAAAQDRDLLDAVLTGVRTAVRAAGARIIRPDGEVLAVSGTLAASHDAPAAPPGALAAPLTVGGELVGTLQLAPRGPGERYSAPDERLVAAMAPQVAVLVRALDLASALERQRDAVVDARRAERDRLRRDLHDGLGPSLTGVGLGLRALDDAVEAGDAARAREIVSVLGTEVSAAVTEVRRILEDLRPAPVAEHGLAAALDQGLATSGSPLAVDVTVGTLPPMPPAVEDAVYRVALEAVTNVRRHARATRATVDVRVTGGRVVLRVADDGVGFSAGAVPGVGLASMRQRADVLGGELTTTPTPRGTIVVLDLPLAGTSSVTAAVEGPPAPGLTAAARVP</sequence>
<name>A0A7J5UUN3_9MICO</name>
<dbReference type="CDD" id="cd16917">
    <property type="entry name" value="HATPase_UhpB-NarQ-NarX-like"/>
    <property type="match status" value="1"/>
</dbReference>
<dbReference type="SMART" id="SM00387">
    <property type="entry name" value="HATPase_c"/>
    <property type="match status" value="1"/>
</dbReference>
<evidence type="ECO:0000256" key="5">
    <source>
        <dbReference type="SAM" id="Phobius"/>
    </source>
</evidence>
<dbReference type="AlphaFoldDB" id="A0A7J5UUN3"/>
<feature type="compositionally biased region" description="Basic residues" evidence="4">
    <location>
        <begin position="163"/>
        <end position="177"/>
    </location>
</feature>
<proteinExistence type="predicted"/>
<dbReference type="PANTHER" id="PTHR24421">
    <property type="entry name" value="NITRATE/NITRITE SENSOR PROTEIN NARX-RELATED"/>
    <property type="match status" value="1"/>
</dbReference>
<evidence type="ECO:0000313" key="8">
    <source>
        <dbReference type="Proteomes" id="UP000451860"/>
    </source>
</evidence>
<dbReference type="InterPro" id="IPR011712">
    <property type="entry name" value="Sig_transdc_His_kin_sub3_dim/P"/>
</dbReference>
<dbReference type="PANTHER" id="PTHR24421:SF58">
    <property type="entry name" value="SIGNAL TRANSDUCTION HISTIDINE-PROTEIN KINASE_PHOSPHATASE UHPB"/>
    <property type="match status" value="1"/>
</dbReference>
<comment type="caution">
    <text evidence="7">The sequence shown here is derived from an EMBL/GenBank/DDBJ whole genome shotgun (WGS) entry which is preliminary data.</text>
</comment>
<dbReference type="Gene3D" id="3.30.565.10">
    <property type="entry name" value="Histidine kinase-like ATPase, C-terminal domain"/>
    <property type="match status" value="1"/>
</dbReference>
<keyword evidence="5" id="KW-1133">Transmembrane helix</keyword>
<evidence type="ECO:0000256" key="3">
    <source>
        <dbReference type="ARBA" id="ARBA00023012"/>
    </source>
</evidence>
<dbReference type="Pfam" id="PF02518">
    <property type="entry name" value="HATPase_c"/>
    <property type="match status" value="1"/>
</dbReference>
<keyword evidence="5" id="KW-0812">Transmembrane</keyword>
<dbReference type="InterPro" id="IPR050482">
    <property type="entry name" value="Sensor_HK_TwoCompSys"/>
</dbReference>
<feature type="compositionally biased region" description="Basic and acidic residues" evidence="4">
    <location>
        <begin position="127"/>
        <end position="138"/>
    </location>
</feature>
<keyword evidence="2" id="KW-0418">Kinase</keyword>
<accession>A0A7J5UUN3</accession>
<organism evidence="7 8">
    <name type="scientific">Georgenia thermotolerans</name>
    <dbReference type="NCBI Taxonomy" id="527326"/>
    <lineage>
        <taxon>Bacteria</taxon>
        <taxon>Bacillati</taxon>
        <taxon>Actinomycetota</taxon>
        <taxon>Actinomycetes</taxon>
        <taxon>Micrococcales</taxon>
        <taxon>Bogoriellaceae</taxon>
        <taxon>Georgenia</taxon>
    </lineage>
</organism>
<keyword evidence="5" id="KW-0472">Membrane</keyword>
<dbReference type="SUPFAM" id="SSF55874">
    <property type="entry name" value="ATPase domain of HSP90 chaperone/DNA topoisomerase II/histidine kinase"/>
    <property type="match status" value="1"/>
</dbReference>
<feature type="region of interest" description="Disordered" evidence="4">
    <location>
        <begin position="1"/>
        <end position="45"/>
    </location>
</feature>
<dbReference type="EMBL" id="WHJE01000002">
    <property type="protein sequence ID" value="KAE8766005.1"/>
    <property type="molecule type" value="Genomic_DNA"/>
</dbReference>
<dbReference type="InterPro" id="IPR003594">
    <property type="entry name" value="HATPase_dom"/>
</dbReference>
<feature type="compositionally biased region" description="Basic and acidic residues" evidence="4">
    <location>
        <begin position="16"/>
        <end position="28"/>
    </location>
</feature>
<evidence type="ECO:0000259" key="6">
    <source>
        <dbReference type="SMART" id="SM00387"/>
    </source>
</evidence>
<dbReference type="Proteomes" id="UP000451860">
    <property type="component" value="Unassembled WGS sequence"/>
</dbReference>
<dbReference type="OrthoDB" id="227596at2"/>
<feature type="transmembrane region" description="Helical" evidence="5">
    <location>
        <begin position="300"/>
        <end position="320"/>
    </location>
</feature>
<feature type="region of interest" description="Disordered" evidence="4">
    <location>
        <begin position="59"/>
        <end position="82"/>
    </location>
</feature>
<protein>
    <recommendedName>
        <fullName evidence="6">Histidine kinase/HSP90-like ATPase domain-containing protein</fullName>
    </recommendedName>
</protein>
<dbReference type="GO" id="GO:0000155">
    <property type="term" value="F:phosphorelay sensor kinase activity"/>
    <property type="evidence" value="ECO:0007669"/>
    <property type="project" value="InterPro"/>
</dbReference>
<evidence type="ECO:0000256" key="2">
    <source>
        <dbReference type="ARBA" id="ARBA00022777"/>
    </source>
</evidence>
<dbReference type="Gene3D" id="3.30.450.40">
    <property type="match status" value="1"/>
</dbReference>
<feature type="domain" description="Histidine kinase/HSP90-like ATPase" evidence="6">
    <location>
        <begin position="633"/>
        <end position="723"/>
    </location>
</feature>
<evidence type="ECO:0000313" key="7">
    <source>
        <dbReference type="EMBL" id="KAE8766005.1"/>
    </source>
</evidence>
<dbReference type="Gene3D" id="1.20.5.1930">
    <property type="match status" value="1"/>
</dbReference>
<keyword evidence="1" id="KW-0808">Transferase</keyword>
<dbReference type="GO" id="GO:0046983">
    <property type="term" value="F:protein dimerization activity"/>
    <property type="evidence" value="ECO:0007669"/>
    <property type="project" value="InterPro"/>
</dbReference>
<dbReference type="InterPro" id="IPR029016">
    <property type="entry name" value="GAF-like_dom_sf"/>
</dbReference>
<gene>
    <name evidence="7" type="ORF">GB883_00930</name>
</gene>
<dbReference type="SUPFAM" id="SSF55781">
    <property type="entry name" value="GAF domain-like"/>
    <property type="match status" value="1"/>
</dbReference>